<protein>
    <submittedName>
        <fullName evidence="1">Homeodomain-interacting protein kinase 1-like isoform X1</fullName>
    </submittedName>
</protein>
<organism evidence="1 2">
    <name type="scientific">Lates japonicus</name>
    <name type="common">Japanese lates</name>
    <dbReference type="NCBI Taxonomy" id="270547"/>
    <lineage>
        <taxon>Eukaryota</taxon>
        <taxon>Metazoa</taxon>
        <taxon>Chordata</taxon>
        <taxon>Craniata</taxon>
        <taxon>Vertebrata</taxon>
        <taxon>Euteleostomi</taxon>
        <taxon>Actinopterygii</taxon>
        <taxon>Neopterygii</taxon>
        <taxon>Teleostei</taxon>
        <taxon>Neoteleostei</taxon>
        <taxon>Acanthomorphata</taxon>
        <taxon>Carangaria</taxon>
        <taxon>Carangaria incertae sedis</taxon>
        <taxon>Centropomidae</taxon>
        <taxon>Lates</taxon>
    </lineage>
</organism>
<dbReference type="GO" id="GO:0016301">
    <property type="term" value="F:kinase activity"/>
    <property type="evidence" value="ECO:0007669"/>
    <property type="project" value="UniProtKB-KW"/>
</dbReference>
<accession>A0AAD3RJR3</accession>
<comment type="caution">
    <text evidence="1">The sequence shown here is derived from an EMBL/GenBank/DDBJ whole genome shotgun (WGS) entry which is preliminary data.</text>
</comment>
<evidence type="ECO:0000313" key="2">
    <source>
        <dbReference type="Proteomes" id="UP001279410"/>
    </source>
</evidence>
<feature type="non-terminal residue" evidence="1">
    <location>
        <position position="84"/>
    </location>
</feature>
<dbReference type="AlphaFoldDB" id="A0AAD3RJR3"/>
<gene>
    <name evidence="1" type="ORF">AKAME5_002304000</name>
</gene>
<reference evidence="1" key="1">
    <citation type="submission" date="2022-08" db="EMBL/GenBank/DDBJ databases">
        <title>Genome sequencing of akame (Lates japonicus).</title>
        <authorList>
            <person name="Hashiguchi Y."/>
            <person name="Takahashi H."/>
        </authorList>
    </citation>
    <scope>NUCLEOTIDE SEQUENCE</scope>
    <source>
        <strain evidence="1">Kochi</strain>
    </source>
</reference>
<sequence>YPAPNNRITPGKALKHPFVEMDHLWEELDTSSYAVDTAEKMMIVPDYYLDSREMEELQKPSVKLPSHIMTQAQTVLSPAAAFSL</sequence>
<name>A0AAD3RJR3_LATJO</name>
<proteinExistence type="predicted"/>
<dbReference type="Proteomes" id="UP001279410">
    <property type="component" value="Unassembled WGS sequence"/>
</dbReference>
<keyword evidence="1" id="KW-0418">Kinase</keyword>
<dbReference type="EMBL" id="BRZM01000708">
    <property type="protein sequence ID" value="GLD71718.1"/>
    <property type="molecule type" value="Genomic_DNA"/>
</dbReference>
<keyword evidence="1" id="KW-0238">DNA-binding</keyword>
<keyword evidence="1" id="KW-0808">Transferase</keyword>
<keyword evidence="1" id="KW-0371">Homeobox</keyword>
<evidence type="ECO:0000313" key="1">
    <source>
        <dbReference type="EMBL" id="GLD71718.1"/>
    </source>
</evidence>
<keyword evidence="2" id="KW-1185">Reference proteome</keyword>
<dbReference type="GO" id="GO:0003677">
    <property type="term" value="F:DNA binding"/>
    <property type="evidence" value="ECO:0007669"/>
    <property type="project" value="UniProtKB-KW"/>
</dbReference>